<reference evidence="1" key="1">
    <citation type="journal article" date="2014" name="Int. J. Syst. Evol. Microbiol.">
        <title>Complete genome sequence of Corynebacterium casei LMG S-19264T (=DSM 44701T), isolated from a smear-ripened cheese.</title>
        <authorList>
            <consortium name="US DOE Joint Genome Institute (JGI-PGF)"/>
            <person name="Walter F."/>
            <person name="Albersmeier A."/>
            <person name="Kalinowski J."/>
            <person name="Ruckert C."/>
        </authorList>
    </citation>
    <scope>NUCLEOTIDE SEQUENCE</scope>
    <source>
        <strain evidence="1">JCM 31311</strain>
    </source>
</reference>
<accession>A0A918CE29</accession>
<dbReference type="EMBL" id="BMQL01000019">
    <property type="protein sequence ID" value="GGR16487.1"/>
    <property type="molecule type" value="Genomic_DNA"/>
</dbReference>
<dbReference type="Proteomes" id="UP000603865">
    <property type="component" value="Unassembled WGS sequence"/>
</dbReference>
<evidence type="ECO:0000313" key="1">
    <source>
        <dbReference type="EMBL" id="GGR16487.1"/>
    </source>
</evidence>
<dbReference type="AlphaFoldDB" id="A0A918CE29"/>
<proteinExistence type="predicted"/>
<comment type="caution">
    <text evidence="1">The sequence shown here is derived from an EMBL/GenBank/DDBJ whole genome shotgun (WGS) entry which is preliminary data.</text>
</comment>
<keyword evidence="2" id="KW-1185">Reference proteome</keyword>
<evidence type="ECO:0000313" key="2">
    <source>
        <dbReference type="Proteomes" id="UP000603865"/>
    </source>
</evidence>
<reference evidence="1" key="2">
    <citation type="submission" date="2020-09" db="EMBL/GenBank/DDBJ databases">
        <authorList>
            <person name="Sun Q."/>
            <person name="Ohkuma M."/>
        </authorList>
    </citation>
    <scope>NUCLEOTIDE SEQUENCE</scope>
    <source>
        <strain evidence="1">JCM 31311</strain>
    </source>
</reference>
<name>A0A918CE29_9DEIO</name>
<sequence length="103" mass="11472">MAPHQPISVCDLTGLHADIERLPDLLVIYVSDTSVGVVSRGTFDLYTAELQRPGDRFYGIGTLLDLAGPLDQDRLYDLLARQLGSEDKLRRTDDLTSVRKEGR</sequence>
<organism evidence="1 2">
    <name type="scientific">Deinococcus ruber</name>
    <dbReference type="NCBI Taxonomy" id="1848197"/>
    <lineage>
        <taxon>Bacteria</taxon>
        <taxon>Thermotogati</taxon>
        <taxon>Deinococcota</taxon>
        <taxon>Deinococci</taxon>
        <taxon>Deinococcales</taxon>
        <taxon>Deinococcaceae</taxon>
        <taxon>Deinococcus</taxon>
    </lineage>
</organism>
<protein>
    <submittedName>
        <fullName evidence="1">Uncharacterized protein</fullName>
    </submittedName>
</protein>
<gene>
    <name evidence="1" type="ORF">GCM10008957_31420</name>
</gene>
<dbReference type="RefSeq" id="WP_189091466.1">
    <property type="nucleotide sequence ID" value="NZ_BMQL01000019.1"/>
</dbReference>